<dbReference type="InterPro" id="IPR016024">
    <property type="entry name" value="ARM-type_fold"/>
</dbReference>
<feature type="transmembrane region" description="Helical" evidence="1">
    <location>
        <begin position="143"/>
        <end position="168"/>
    </location>
</feature>
<evidence type="ECO:0000256" key="1">
    <source>
        <dbReference type="SAM" id="Phobius"/>
    </source>
</evidence>
<dbReference type="Proteomes" id="UP000054870">
    <property type="component" value="Unassembled WGS sequence"/>
</dbReference>
<dbReference type="EMBL" id="FCOF02000019">
    <property type="protein sequence ID" value="SAK74600.1"/>
    <property type="molecule type" value="Genomic_DNA"/>
</dbReference>
<dbReference type="SUPFAM" id="SSF48371">
    <property type="entry name" value="ARM repeat"/>
    <property type="match status" value="1"/>
</dbReference>
<protein>
    <submittedName>
        <fullName evidence="3">KAP family P-loop domain protein</fullName>
    </submittedName>
</protein>
<organism evidence="3 4">
    <name type="scientific">Caballeronia catudaia</name>
    <dbReference type="NCBI Taxonomy" id="1777136"/>
    <lineage>
        <taxon>Bacteria</taxon>
        <taxon>Pseudomonadati</taxon>
        <taxon>Pseudomonadota</taxon>
        <taxon>Betaproteobacteria</taxon>
        <taxon>Burkholderiales</taxon>
        <taxon>Burkholderiaceae</taxon>
        <taxon>Caballeronia</taxon>
    </lineage>
</organism>
<reference evidence="3" key="1">
    <citation type="submission" date="2016-01" db="EMBL/GenBank/DDBJ databases">
        <authorList>
            <person name="Peeters C."/>
        </authorList>
    </citation>
    <scope>NUCLEOTIDE SEQUENCE [LARGE SCALE GENOMIC DNA]</scope>
    <source>
        <strain evidence="3">LMG 29318</strain>
    </source>
</reference>
<sequence>MPSVLDREISDTQQDAFGHRHFALALRSLIESEGHPTPFSIGLLGGWGTGKSSIKELYMTELKNDVTKLSGGTRSEKFNCITFNAWRFGGRDQDIKRALLRHVFLELGGHEENLQDRLFRQISRVTEQPKATLDYSLETLRSWLLPLPALLLIMFALILTLAVGNWALGDGHDAVKATLTLCVSALFAYVLKHVKPPEVKASSAMTRVTLPSTSSEQYEDMLLAQLARYKQGKDRSPDGRNGKKCERLVVFVDDLDRLSAEEMVLGLDGVRTFMEIPKDRLPEGLGLVFVISCDEGKIADALAKGRRSADLPATVFNRFDARRYLDRIFQFRLEIPPPPRNDMRDFATRKLEGMNGAAADLVKRGVPLAPIIDRMIHTGVQDPRNALQIVNAFEQAWWLAKKREADGVGSDRAGGLHEGAVTDHPISLGALSAMKVSFPDFYRELQDDPELLFHFTDVVVRGQSLSERPESVRQILVDKYLLPEPASGGSDSTTEKKPQLRSEYRPLRQFLAGLVGVRWAQPLGSLLLLSEDPVARRLGPKIAALRDAFISGDTDGVLEGLGRQHDASPFSLEQAKNLYNLFEDLRGETEVRRTSGARVIADLIDRIPDPPLTQVLNELCRALDESSNLRSQLGPTRITGLLSKAAASDQRAVTSRLVDDAMASDGDVRLRLDSGQMPNLDEASAMVKTIVSLSIDMRASVGLEANEDIVFLDWLLGRNVRIGSSSRQLGFDELEGWLAIDTGHIADSLGPRYPEALASELEKVEPAVFDLNTATQRAASVFASQMALGEEARRVVWPILARFVSLRQPAAVRMAWQAAVSNETLATDSEISGFVRSFASRLRKEDESDDNEFHVQDAPPELIKLLVARVGSLDEGALESLVELAKSWSLDEDVARFACDVVSQLQRADSTVASEVLSNWAPRVVSDLPIPCLVLLAKMLPDCDVKIEGAAANALTSVLSRDPIGDAAEMRYSAFVDELPDSTWDKTPFKGHLDSALANVASRSGSAKYLGAIFPSVAKTLAHATPATLGNSLQQLFQQAKNHPGHYGMLHRQMVGRWPSPTPALAPYEPVALFDEACAFALGHPAAASDDVLASIADMFDRGIVDADRRSRIVDVACAAWRADPKFGLPFIKRYPNLSVEQVDAFVSTIDVRQSEHIASLREAWGAVAQQMEPDARRAVTLALLRRGAVQAVDDADLALNLWLMAQGDGGFALLRSLLVDGGIADEQRSRLWRQTIVRSQEFGKSVLIDLIPLALAVPNSELTSTAIFDSERTINELLTEGDSRSSLARGLMNRFDEFGTATIKGGASAMANRLVGNAALSVLNGKNLSESDLEILVAAFGRSKELEKLSNAVRKGVD</sequence>
<dbReference type="SUPFAM" id="SSF52540">
    <property type="entry name" value="P-loop containing nucleoside triphosphate hydrolases"/>
    <property type="match status" value="1"/>
</dbReference>
<evidence type="ECO:0000259" key="2">
    <source>
        <dbReference type="Pfam" id="PF07693"/>
    </source>
</evidence>
<evidence type="ECO:0000313" key="3">
    <source>
        <dbReference type="EMBL" id="SAK74600.1"/>
    </source>
</evidence>
<name>A0A158BXA0_9BURK</name>
<proteinExistence type="predicted"/>
<dbReference type="InterPro" id="IPR027417">
    <property type="entry name" value="P-loop_NTPase"/>
</dbReference>
<comment type="caution">
    <text evidence="3">The sequence shown here is derived from an EMBL/GenBank/DDBJ whole genome shotgun (WGS) entry which is preliminary data.</text>
</comment>
<gene>
    <name evidence="3" type="ORF">AWB75_04165</name>
</gene>
<dbReference type="InterPro" id="IPR011646">
    <property type="entry name" value="KAP_P-loop"/>
</dbReference>
<evidence type="ECO:0000313" key="4">
    <source>
        <dbReference type="Proteomes" id="UP000054870"/>
    </source>
</evidence>
<keyword evidence="4" id="KW-1185">Reference proteome</keyword>
<keyword evidence="1" id="KW-0812">Transmembrane</keyword>
<feature type="domain" description="KAP NTPase" evidence="2">
    <location>
        <begin position="21"/>
        <end position="393"/>
    </location>
</feature>
<dbReference type="Pfam" id="PF07693">
    <property type="entry name" value="KAP_NTPase"/>
    <property type="match status" value="1"/>
</dbReference>
<dbReference type="OrthoDB" id="88903at2"/>
<keyword evidence="1" id="KW-0472">Membrane</keyword>
<dbReference type="InterPro" id="IPR000225">
    <property type="entry name" value="Armadillo"/>
</dbReference>
<dbReference type="PROSITE" id="PS50176">
    <property type="entry name" value="ARM_REPEAT"/>
    <property type="match status" value="1"/>
</dbReference>
<accession>A0A158BXA0</accession>
<keyword evidence="1" id="KW-1133">Transmembrane helix</keyword>